<organism evidence="2 3">
    <name type="scientific">Tieghemiomyces parasiticus</name>
    <dbReference type="NCBI Taxonomy" id="78921"/>
    <lineage>
        <taxon>Eukaryota</taxon>
        <taxon>Fungi</taxon>
        <taxon>Fungi incertae sedis</taxon>
        <taxon>Zoopagomycota</taxon>
        <taxon>Kickxellomycotina</taxon>
        <taxon>Dimargaritomycetes</taxon>
        <taxon>Dimargaritales</taxon>
        <taxon>Dimargaritaceae</taxon>
        <taxon>Tieghemiomyces</taxon>
    </lineage>
</organism>
<dbReference type="InterPro" id="IPR056398">
    <property type="entry name" value="Tudor_Coilin"/>
</dbReference>
<evidence type="ECO:0000313" key="3">
    <source>
        <dbReference type="Proteomes" id="UP001150569"/>
    </source>
</evidence>
<reference evidence="2" key="1">
    <citation type="submission" date="2022-07" db="EMBL/GenBank/DDBJ databases">
        <title>Phylogenomic reconstructions and comparative analyses of Kickxellomycotina fungi.</title>
        <authorList>
            <person name="Reynolds N.K."/>
            <person name="Stajich J.E."/>
            <person name="Barry K."/>
            <person name="Grigoriev I.V."/>
            <person name="Crous P."/>
            <person name="Smith M.E."/>
        </authorList>
    </citation>
    <scope>NUCLEOTIDE SEQUENCE</scope>
    <source>
        <strain evidence="2">RSA 861</strain>
    </source>
</reference>
<proteinExistence type="predicted"/>
<gene>
    <name evidence="2" type="ORF">IWQ60_006208</name>
</gene>
<dbReference type="AlphaFoldDB" id="A0A9W8AAC9"/>
<evidence type="ECO:0000259" key="1">
    <source>
        <dbReference type="Pfam" id="PF23086"/>
    </source>
</evidence>
<protein>
    <recommendedName>
        <fullName evidence="1">Coilin tudor domain-containing protein</fullName>
    </recommendedName>
</protein>
<comment type="caution">
    <text evidence="2">The sequence shown here is derived from an EMBL/GenBank/DDBJ whole genome shotgun (WGS) entry which is preliminary data.</text>
</comment>
<feature type="domain" description="Coilin tudor" evidence="1">
    <location>
        <begin position="149"/>
        <end position="197"/>
    </location>
</feature>
<dbReference type="Proteomes" id="UP001150569">
    <property type="component" value="Unassembled WGS sequence"/>
</dbReference>
<evidence type="ECO:0000313" key="2">
    <source>
        <dbReference type="EMBL" id="KAJ1922907.1"/>
    </source>
</evidence>
<keyword evidence="3" id="KW-1185">Reference proteome</keyword>
<accession>A0A9W8AAC9</accession>
<sequence>MPPSLARTKIRSLRRTQRARLLAALQRCLTRKSAVDTTRIHLHFRDAGIPVETVIPAPPVPREWYEQPSSSPVASDVFLDALSSPCPGSPSLDQPGGIFITRREHGDAVDPTWRTRSRRPPPAHQQKYPVVMAYERQHGAPTSETRSTAEFEAMPSLDRAPCRGDTLAFKMVTLASDLVPTVSDWQVARVTAADTTEVTLQFPTGTLDPNVMTLRPENLLDPRRLPS</sequence>
<name>A0A9W8AAC9_9FUNG</name>
<dbReference type="Pfam" id="PF23086">
    <property type="entry name" value="Tudor_Coilin"/>
    <property type="match status" value="1"/>
</dbReference>
<dbReference type="EMBL" id="JANBPT010000366">
    <property type="protein sequence ID" value="KAJ1922907.1"/>
    <property type="molecule type" value="Genomic_DNA"/>
</dbReference>